<gene>
    <name evidence="5" type="ORF">dsat_1357</name>
</gene>
<feature type="domain" description="GGDEF" evidence="4">
    <location>
        <begin position="108"/>
        <end position="185"/>
    </location>
</feature>
<name>S7T293_9BACT</name>
<sequence>MNLPDVGKTARRLRQGLVLGMGVGLGWAVICTLFDLWSKADAGYQALLFGYITLGSMASFGVFGYVVGRHEQRFAELSLVDHLTRLFNTRYFHETLKAEFSNAQRYTKPLTLILLDLDHFKQVNDTWGHPAGDKVLKIVAQTVAGLVRQGDTVARVGGEEFAVIMPNTDAEGGLTLAERIRNVIK</sequence>
<dbReference type="SUPFAM" id="SSF55073">
    <property type="entry name" value="Nucleotide cyclase"/>
    <property type="match status" value="1"/>
</dbReference>
<dbReference type="AlphaFoldDB" id="S7T293"/>
<protein>
    <recommendedName>
        <fullName evidence="1">diguanylate cyclase</fullName>
        <ecNumber evidence="1">2.7.7.65</ecNumber>
    </recommendedName>
</protein>
<dbReference type="Proteomes" id="UP000014975">
    <property type="component" value="Unassembled WGS sequence"/>
</dbReference>
<organism evidence="5 6">
    <name type="scientific">Alkalidesulfovibrio alkalitolerans DSM 16529</name>
    <dbReference type="NCBI Taxonomy" id="1121439"/>
    <lineage>
        <taxon>Bacteria</taxon>
        <taxon>Pseudomonadati</taxon>
        <taxon>Thermodesulfobacteriota</taxon>
        <taxon>Desulfovibrionia</taxon>
        <taxon>Desulfovibrionales</taxon>
        <taxon>Desulfovibrionaceae</taxon>
        <taxon>Alkalidesulfovibrio</taxon>
    </lineage>
</organism>
<dbReference type="EMBL" id="ATHI01000031">
    <property type="protein sequence ID" value="EPR30635.1"/>
    <property type="molecule type" value="Genomic_DNA"/>
</dbReference>
<dbReference type="EC" id="2.7.7.65" evidence="1"/>
<comment type="caution">
    <text evidence="5">The sequence shown here is derived from an EMBL/GenBank/DDBJ whole genome shotgun (WGS) entry which is preliminary data.</text>
</comment>
<keyword evidence="3" id="KW-1133">Transmembrane helix</keyword>
<dbReference type="PATRIC" id="fig|1121439.3.peg.2739"/>
<evidence type="ECO:0000256" key="2">
    <source>
        <dbReference type="ARBA" id="ARBA00034247"/>
    </source>
</evidence>
<evidence type="ECO:0000256" key="1">
    <source>
        <dbReference type="ARBA" id="ARBA00012528"/>
    </source>
</evidence>
<evidence type="ECO:0000313" key="5">
    <source>
        <dbReference type="EMBL" id="EPR30635.1"/>
    </source>
</evidence>
<evidence type="ECO:0000259" key="4">
    <source>
        <dbReference type="PROSITE" id="PS50887"/>
    </source>
</evidence>
<dbReference type="NCBIfam" id="TIGR00254">
    <property type="entry name" value="GGDEF"/>
    <property type="match status" value="1"/>
</dbReference>
<dbReference type="Pfam" id="PF00990">
    <property type="entry name" value="GGDEF"/>
    <property type="match status" value="1"/>
</dbReference>
<dbReference type="PROSITE" id="PS50887">
    <property type="entry name" value="GGDEF"/>
    <property type="match status" value="1"/>
</dbReference>
<dbReference type="GO" id="GO:0052621">
    <property type="term" value="F:diguanylate cyclase activity"/>
    <property type="evidence" value="ECO:0007669"/>
    <property type="project" value="UniProtKB-EC"/>
</dbReference>
<reference evidence="5 6" key="1">
    <citation type="journal article" date="2013" name="Genome Announc.">
        <title>Draft genome sequences for three mercury-methylating, sulfate-reducing bacteria.</title>
        <authorList>
            <person name="Brown S.D."/>
            <person name="Hurt R.A.Jr."/>
            <person name="Gilmour C.C."/>
            <person name="Elias D.A."/>
        </authorList>
    </citation>
    <scope>NUCLEOTIDE SEQUENCE [LARGE SCALE GENOMIC DNA]</scope>
    <source>
        <strain evidence="5 6">DSM 16529</strain>
    </source>
</reference>
<dbReference type="InterPro" id="IPR043128">
    <property type="entry name" value="Rev_trsase/Diguanyl_cyclase"/>
</dbReference>
<dbReference type="PANTHER" id="PTHR45138">
    <property type="entry name" value="REGULATORY COMPONENTS OF SENSORY TRANSDUCTION SYSTEM"/>
    <property type="match status" value="1"/>
</dbReference>
<dbReference type="RefSeq" id="WP_020888054.1">
    <property type="nucleotide sequence ID" value="NZ_ATHI01000031.1"/>
</dbReference>
<dbReference type="eggNOG" id="COG3706">
    <property type="taxonomic scope" value="Bacteria"/>
</dbReference>
<keyword evidence="3" id="KW-0472">Membrane</keyword>
<evidence type="ECO:0000256" key="3">
    <source>
        <dbReference type="SAM" id="Phobius"/>
    </source>
</evidence>
<keyword evidence="3" id="KW-0812">Transmembrane</keyword>
<dbReference type="InterPro" id="IPR029787">
    <property type="entry name" value="Nucleotide_cyclase"/>
</dbReference>
<dbReference type="PANTHER" id="PTHR45138:SF9">
    <property type="entry name" value="DIGUANYLATE CYCLASE DGCM-RELATED"/>
    <property type="match status" value="1"/>
</dbReference>
<keyword evidence="6" id="KW-1185">Reference proteome</keyword>
<dbReference type="Gene3D" id="3.30.70.270">
    <property type="match status" value="1"/>
</dbReference>
<evidence type="ECO:0000313" key="6">
    <source>
        <dbReference type="Proteomes" id="UP000014975"/>
    </source>
</evidence>
<feature type="transmembrane region" description="Helical" evidence="3">
    <location>
        <begin position="17"/>
        <end position="37"/>
    </location>
</feature>
<comment type="catalytic activity">
    <reaction evidence="2">
        <text>2 GTP = 3',3'-c-di-GMP + 2 diphosphate</text>
        <dbReference type="Rhea" id="RHEA:24898"/>
        <dbReference type="ChEBI" id="CHEBI:33019"/>
        <dbReference type="ChEBI" id="CHEBI:37565"/>
        <dbReference type="ChEBI" id="CHEBI:58805"/>
        <dbReference type="EC" id="2.7.7.65"/>
    </reaction>
</comment>
<dbReference type="STRING" id="1121439.dsat_1357"/>
<dbReference type="SMART" id="SM00267">
    <property type="entry name" value="GGDEF"/>
    <property type="match status" value="1"/>
</dbReference>
<dbReference type="CDD" id="cd01949">
    <property type="entry name" value="GGDEF"/>
    <property type="match status" value="1"/>
</dbReference>
<dbReference type="InterPro" id="IPR050469">
    <property type="entry name" value="Diguanylate_Cyclase"/>
</dbReference>
<proteinExistence type="predicted"/>
<accession>S7T293</accession>
<dbReference type="InterPro" id="IPR000160">
    <property type="entry name" value="GGDEF_dom"/>
</dbReference>
<feature type="transmembrane region" description="Helical" evidence="3">
    <location>
        <begin position="43"/>
        <end position="67"/>
    </location>
</feature>